<dbReference type="EMBL" id="JANPWB010000016">
    <property type="protein sequence ID" value="KAJ1081380.1"/>
    <property type="molecule type" value="Genomic_DNA"/>
</dbReference>
<dbReference type="AlphaFoldDB" id="A0AAV7L108"/>
<evidence type="ECO:0000313" key="2">
    <source>
        <dbReference type="Proteomes" id="UP001066276"/>
    </source>
</evidence>
<gene>
    <name evidence="1" type="ORF">NDU88_001562</name>
</gene>
<proteinExistence type="predicted"/>
<sequence length="108" mass="11865">MSASSPGPSLVPLRCCFRVTRCPDWAHEYYCRPEPCECGGSDPFPSTVEGARLPVTRSRVGCFNYRRFPMAWPTPPLRGLRLACRAVRLPAATATSESSSASLRDCIV</sequence>
<keyword evidence="2" id="KW-1185">Reference proteome</keyword>
<comment type="caution">
    <text evidence="1">The sequence shown here is derived from an EMBL/GenBank/DDBJ whole genome shotgun (WGS) entry which is preliminary data.</text>
</comment>
<reference evidence="1" key="1">
    <citation type="journal article" date="2022" name="bioRxiv">
        <title>Sequencing and chromosome-scale assembly of the giantPleurodeles waltlgenome.</title>
        <authorList>
            <person name="Brown T."/>
            <person name="Elewa A."/>
            <person name="Iarovenko S."/>
            <person name="Subramanian E."/>
            <person name="Araus A.J."/>
            <person name="Petzold A."/>
            <person name="Susuki M."/>
            <person name="Suzuki K.-i.T."/>
            <person name="Hayashi T."/>
            <person name="Toyoda A."/>
            <person name="Oliveira C."/>
            <person name="Osipova E."/>
            <person name="Leigh N.D."/>
            <person name="Simon A."/>
            <person name="Yun M.H."/>
        </authorList>
    </citation>
    <scope>NUCLEOTIDE SEQUENCE</scope>
    <source>
        <strain evidence="1">20211129_DDA</strain>
        <tissue evidence="1">Liver</tissue>
    </source>
</reference>
<dbReference type="Proteomes" id="UP001066276">
    <property type="component" value="Chromosome 12"/>
</dbReference>
<protein>
    <submittedName>
        <fullName evidence="1">Uncharacterized protein</fullName>
    </submittedName>
</protein>
<accession>A0AAV7L108</accession>
<evidence type="ECO:0000313" key="1">
    <source>
        <dbReference type="EMBL" id="KAJ1081380.1"/>
    </source>
</evidence>
<organism evidence="1 2">
    <name type="scientific">Pleurodeles waltl</name>
    <name type="common">Iberian ribbed newt</name>
    <dbReference type="NCBI Taxonomy" id="8319"/>
    <lineage>
        <taxon>Eukaryota</taxon>
        <taxon>Metazoa</taxon>
        <taxon>Chordata</taxon>
        <taxon>Craniata</taxon>
        <taxon>Vertebrata</taxon>
        <taxon>Euteleostomi</taxon>
        <taxon>Amphibia</taxon>
        <taxon>Batrachia</taxon>
        <taxon>Caudata</taxon>
        <taxon>Salamandroidea</taxon>
        <taxon>Salamandridae</taxon>
        <taxon>Pleurodelinae</taxon>
        <taxon>Pleurodeles</taxon>
    </lineage>
</organism>
<name>A0AAV7L108_PLEWA</name>